<evidence type="ECO:0000313" key="1">
    <source>
        <dbReference type="EMBL" id="GFH46164.1"/>
    </source>
</evidence>
<gene>
    <name evidence="1" type="ORF">CTEN210_02638</name>
</gene>
<proteinExistence type="predicted"/>
<dbReference type="AlphaFoldDB" id="A0AAD3CIA6"/>
<keyword evidence="2" id="KW-1185">Reference proteome</keyword>
<reference evidence="1 2" key="1">
    <citation type="journal article" date="2021" name="Sci. Rep.">
        <title>The genome of the diatom Chaetoceros tenuissimus carries an ancient integrated fragment of an extant virus.</title>
        <authorList>
            <person name="Hongo Y."/>
            <person name="Kimura K."/>
            <person name="Takaki Y."/>
            <person name="Yoshida Y."/>
            <person name="Baba S."/>
            <person name="Kobayashi G."/>
            <person name="Nagasaki K."/>
            <person name="Hano T."/>
            <person name="Tomaru Y."/>
        </authorList>
    </citation>
    <scope>NUCLEOTIDE SEQUENCE [LARGE SCALE GENOMIC DNA]</scope>
    <source>
        <strain evidence="1 2">NIES-3715</strain>
    </source>
</reference>
<dbReference type="EMBL" id="BLLK01000022">
    <property type="protein sequence ID" value="GFH46164.1"/>
    <property type="molecule type" value="Genomic_DNA"/>
</dbReference>
<dbReference type="InterPro" id="IPR029045">
    <property type="entry name" value="ClpP/crotonase-like_dom_sf"/>
</dbReference>
<dbReference type="SUPFAM" id="SSF52096">
    <property type="entry name" value="ClpP/crotonase"/>
    <property type="match status" value="1"/>
</dbReference>
<organism evidence="1 2">
    <name type="scientific">Chaetoceros tenuissimus</name>
    <dbReference type="NCBI Taxonomy" id="426638"/>
    <lineage>
        <taxon>Eukaryota</taxon>
        <taxon>Sar</taxon>
        <taxon>Stramenopiles</taxon>
        <taxon>Ochrophyta</taxon>
        <taxon>Bacillariophyta</taxon>
        <taxon>Coscinodiscophyceae</taxon>
        <taxon>Chaetocerotophycidae</taxon>
        <taxon>Chaetocerotales</taxon>
        <taxon>Chaetocerotaceae</taxon>
        <taxon>Chaetoceros</taxon>
    </lineage>
</organism>
<dbReference type="Gene3D" id="3.90.226.10">
    <property type="entry name" value="2-enoyl-CoA Hydratase, Chain A, domain 1"/>
    <property type="match status" value="1"/>
</dbReference>
<accession>A0AAD3CIA6</accession>
<dbReference type="Proteomes" id="UP001054902">
    <property type="component" value="Unassembled WGS sequence"/>
</dbReference>
<evidence type="ECO:0000313" key="2">
    <source>
        <dbReference type="Proteomes" id="UP001054902"/>
    </source>
</evidence>
<name>A0AAD3CIA6_9STRA</name>
<sequence>MKNEAIQRCDVDCVHGGGTKRAERQRRKRGLSTFLKCCEEDRREFDTNSHIVFNFHMMQYKHLQIIEGENHVVTIKLNRPSKRNAIDSKMWKEIGQLFSEIGTNGEDYRCILLLGRAKVSALE</sequence>
<protein>
    <submittedName>
        <fullName evidence="1">Uncharacterized protein</fullName>
    </submittedName>
</protein>
<comment type="caution">
    <text evidence="1">The sequence shown here is derived from an EMBL/GenBank/DDBJ whole genome shotgun (WGS) entry which is preliminary data.</text>
</comment>